<proteinExistence type="predicted"/>
<sequence>MKLRIICVRHLSDNRRGDETSDRRGAWFHATTNHAPRGDDIALGGGGVGISADRRLRDK</sequence>
<accession>W2SI40</accession>
<keyword evidence="3" id="KW-1185">Reference proteome</keyword>
<evidence type="ECO:0000313" key="3">
    <source>
        <dbReference type="Proteomes" id="UP000053676"/>
    </source>
</evidence>
<protein>
    <submittedName>
        <fullName evidence="2">Uncharacterized protein</fullName>
    </submittedName>
</protein>
<organism evidence="2 3">
    <name type="scientific">Necator americanus</name>
    <name type="common">Human hookworm</name>
    <dbReference type="NCBI Taxonomy" id="51031"/>
    <lineage>
        <taxon>Eukaryota</taxon>
        <taxon>Metazoa</taxon>
        <taxon>Ecdysozoa</taxon>
        <taxon>Nematoda</taxon>
        <taxon>Chromadorea</taxon>
        <taxon>Rhabditida</taxon>
        <taxon>Rhabditina</taxon>
        <taxon>Rhabditomorpha</taxon>
        <taxon>Strongyloidea</taxon>
        <taxon>Ancylostomatidae</taxon>
        <taxon>Bunostominae</taxon>
        <taxon>Necator</taxon>
    </lineage>
</organism>
<dbReference type="AlphaFoldDB" id="W2SI40"/>
<dbReference type="KEGG" id="nai:NECAME_15444"/>
<feature type="region of interest" description="Disordered" evidence="1">
    <location>
        <begin position="38"/>
        <end position="59"/>
    </location>
</feature>
<gene>
    <name evidence="2" type="ORF">NECAME_15444</name>
</gene>
<evidence type="ECO:0000256" key="1">
    <source>
        <dbReference type="SAM" id="MobiDB-lite"/>
    </source>
</evidence>
<evidence type="ECO:0000313" key="2">
    <source>
        <dbReference type="EMBL" id="ETN69243.1"/>
    </source>
</evidence>
<reference evidence="3" key="1">
    <citation type="journal article" date="2014" name="Nat. Genet.">
        <title>Genome of the human hookworm Necator americanus.</title>
        <authorList>
            <person name="Tang Y.T."/>
            <person name="Gao X."/>
            <person name="Rosa B.A."/>
            <person name="Abubucker S."/>
            <person name="Hallsworth-Pepin K."/>
            <person name="Martin J."/>
            <person name="Tyagi R."/>
            <person name="Heizer E."/>
            <person name="Zhang X."/>
            <person name="Bhonagiri-Palsikar V."/>
            <person name="Minx P."/>
            <person name="Warren W.C."/>
            <person name="Wang Q."/>
            <person name="Zhan B."/>
            <person name="Hotez P.J."/>
            <person name="Sternberg P.W."/>
            <person name="Dougall A."/>
            <person name="Gaze S.T."/>
            <person name="Mulvenna J."/>
            <person name="Sotillo J."/>
            <person name="Ranganathan S."/>
            <person name="Rabelo E.M."/>
            <person name="Wilson R.K."/>
            <person name="Felgner P.L."/>
            <person name="Bethony J."/>
            <person name="Hawdon J.M."/>
            <person name="Gasser R.B."/>
            <person name="Loukas A."/>
            <person name="Mitreva M."/>
        </authorList>
    </citation>
    <scope>NUCLEOTIDE SEQUENCE [LARGE SCALE GENOMIC DNA]</scope>
</reference>
<name>W2SI40_NECAM</name>
<dbReference type="Proteomes" id="UP000053676">
    <property type="component" value="Unassembled WGS sequence"/>
</dbReference>
<dbReference type="EMBL" id="KI669144">
    <property type="protein sequence ID" value="ETN69243.1"/>
    <property type="molecule type" value="Genomic_DNA"/>
</dbReference>